<organism evidence="1 2">
    <name type="scientific">Bacillus sonorensis</name>
    <dbReference type="NCBI Taxonomy" id="119858"/>
    <lineage>
        <taxon>Bacteria</taxon>
        <taxon>Bacillati</taxon>
        <taxon>Bacillota</taxon>
        <taxon>Bacilli</taxon>
        <taxon>Bacillales</taxon>
        <taxon>Bacillaceae</taxon>
        <taxon>Bacillus</taxon>
    </lineage>
</organism>
<name>A0ABN5ACB6_9BACI</name>
<keyword evidence="2" id="KW-1185">Reference proteome</keyword>
<dbReference type="NCBIfam" id="NF041002">
    <property type="entry name" value="pilin_ComGF"/>
    <property type="match status" value="1"/>
</dbReference>
<evidence type="ECO:0000313" key="1">
    <source>
        <dbReference type="EMBL" id="ASB88466.1"/>
    </source>
</evidence>
<evidence type="ECO:0000313" key="2">
    <source>
        <dbReference type="Proteomes" id="UP000196877"/>
    </source>
</evidence>
<dbReference type="RefSeq" id="WP_006637535.1">
    <property type="nucleotide sequence ID" value="NZ_JALAQX010000039.1"/>
</dbReference>
<dbReference type="Proteomes" id="UP000196877">
    <property type="component" value="Chromosome"/>
</dbReference>
<dbReference type="Pfam" id="PF15980">
    <property type="entry name" value="ComGF"/>
    <property type="match status" value="1"/>
</dbReference>
<gene>
    <name evidence="1" type="ORF">S101395_01958</name>
</gene>
<accession>A0ABN5ACB6</accession>
<reference evidence="1 2" key="1">
    <citation type="submission" date="2017-06" db="EMBL/GenBank/DDBJ databases">
        <title>Genome sequence of Bacillus sonorensis strain SRCM101395.</title>
        <authorList>
            <person name="Cho S.H."/>
        </authorList>
    </citation>
    <scope>NUCLEOTIDE SEQUENCE [LARGE SCALE GENOMIC DNA]</scope>
    <source>
        <strain evidence="1 2">SRCM101395</strain>
    </source>
</reference>
<sequence>MVYMFIAGTAVSMFHLFLSPAVNEDDIRPEEWTITAEQMLKECKEAEDIKVKNNGRVLELKNSLGDAVRYEPYRTLIRKRVNSKGHMPMLQHVKRVKFRLEDHHVIFDVIGLNGKKYRAAFPIYHSG</sequence>
<proteinExistence type="predicted"/>
<dbReference type="EMBL" id="CP021920">
    <property type="protein sequence ID" value="ASB88466.1"/>
    <property type="molecule type" value="Genomic_DNA"/>
</dbReference>
<protein>
    <submittedName>
        <fullName evidence="1">ComG operon protein</fullName>
    </submittedName>
</protein>
<dbReference type="InterPro" id="IPR016977">
    <property type="entry name" value="ComGF"/>
</dbReference>